<dbReference type="SUPFAM" id="SSF54236">
    <property type="entry name" value="Ubiquitin-like"/>
    <property type="match status" value="1"/>
</dbReference>
<reference evidence="3" key="1">
    <citation type="submission" date="2023-10" db="EMBL/GenBank/DDBJ databases">
        <title>Genome assemblies of two species of porcelain crab, Petrolisthes cinctipes and Petrolisthes manimaculis (Anomura: Porcellanidae).</title>
        <authorList>
            <person name="Angst P."/>
        </authorList>
    </citation>
    <scope>NUCLEOTIDE SEQUENCE</scope>
    <source>
        <strain evidence="3">PB745_01</strain>
        <tissue evidence="3">Gill</tissue>
    </source>
</reference>
<gene>
    <name evidence="3" type="ORF">Pcinc_013745</name>
</gene>
<dbReference type="PANTHER" id="PTHR15286">
    <property type="entry name" value="RAS-ASSOCIATING DOMAIN CONTAINING PROTEIN"/>
    <property type="match status" value="1"/>
</dbReference>
<feature type="domain" description="Ras-associating" evidence="2">
    <location>
        <begin position="62"/>
        <end position="141"/>
    </location>
</feature>
<dbReference type="PROSITE" id="PS50200">
    <property type="entry name" value="RA"/>
    <property type="match status" value="1"/>
</dbReference>
<feature type="region of interest" description="Disordered" evidence="1">
    <location>
        <begin position="895"/>
        <end position="928"/>
    </location>
</feature>
<feature type="compositionally biased region" description="Pro residues" evidence="1">
    <location>
        <begin position="451"/>
        <end position="461"/>
    </location>
</feature>
<feature type="compositionally biased region" description="Pro residues" evidence="1">
    <location>
        <begin position="258"/>
        <end position="279"/>
    </location>
</feature>
<accession>A0AAE1KQ12</accession>
<protein>
    <recommendedName>
        <fullName evidence="2">Ras-associating domain-containing protein</fullName>
    </recommendedName>
</protein>
<proteinExistence type="predicted"/>
<dbReference type="SMART" id="SM00314">
    <property type="entry name" value="RA"/>
    <property type="match status" value="1"/>
</dbReference>
<sequence>MLLTRGSLEWRQPQPWPLGRVTGVTPVTREKWCKDNYVLSFARPANYLQFKEDGFMVARMELKVWVEGIQRIVCGVTETTTCQDVVYALAHATGKTGRFTLIERWRNNERLLAPNEYPLKILLKWGEYSNDVQFILQRSALDPKTPNGACGSRTGGQQRVEPPSRPALAQGPPAAQDRPRQSPHTHKDLKKSLTFSGGHAELRRLEGGASPPALAAPLQPGPHHGHSGYHGSPTSSWEGQGWAGEGNMTIRSPGTAPWRPPAPPPYEVVRGNPPPPPPTSRIGVDNVRATTSHWGTARPSPHSPPSSVPQSTAGAVFSSPTRTTPTAEPPYSLARRDHRTDHKAAQRTEPVYSDGRRGPYPGYTHHSNLGPAPGNQYAPRGHPPSHASPEYNGPPPPKPPHILGPRELPPYRHPPPPTSSPTKISPSRGSPRKISGVLQPLSGVQLSPSKQLPPQPPPAQVPLPNNKVPNSHHAGSSPHSSPVRHPSPTRRPSPTRHPSPSRPCVANAPSPRNNAKIMRSASPVKTMQPRHGYEDVQGYSAHGKGNSRTYNEEGNVRLGEVNSARDDNVRTDVGKDVLNNSIGLSLDTTGKTNHHRSIIDGVSKDIGGILGRGVPSEVSTPGNDASQGNFSDHVTSLDTIQGNHLVKSPPSRRSPSKDSQIACENMRNNNKTEQVVVDNKYRDLVKLINLQREKLNNQQVEMTKCEAEIAYLEGRSREDESRLAYVLSEIERHEKLAQQIDQEVSHLQQLEQETENAREAEAKVKAELSALQAQLANCEEQLAARKQTVRSAQELEQSMSEEQKRGQEAAVAQQEAMVREIDKLHTAIAQATAQAQHAHGQSQQLQQEMAESETVISEKKKEVEKLVMEMKDANLESLSITPSEEIRALLEGKTVGTTKPGSSRRMIGSPRQLENAVPTSKNPHGVWV</sequence>
<dbReference type="Pfam" id="PF21712">
    <property type="entry name" value="RASSF8-10_RA"/>
    <property type="match status" value="1"/>
</dbReference>
<evidence type="ECO:0000256" key="1">
    <source>
        <dbReference type="SAM" id="MobiDB-lite"/>
    </source>
</evidence>
<feature type="compositionally biased region" description="Pro residues" evidence="1">
    <location>
        <begin position="392"/>
        <end position="419"/>
    </location>
</feature>
<keyword evidence="4" id="KW-1185">Reference proteome</keyword>
<feature type="compositionally biased region" description="Low complexity" evidence="1">
    <location>
        <begin position="209"/>
        <end position="222"/>
    </location>
</feature>
<comment type="caution">
    <text evidence="3">The sequence shown here is derived from an EMBL/GenBank/DDBJ whole genome shotgun (WGS) entry which is preliminary data.</text>
</comment>
<dbReference type="CDD" id="cd16134">
    <property type="entry name" value="RA_RASSF8"/>
    <property type="match status" value="1"/>
</dbReference>
<organism evidence="3 4">
    <name type="scientific">Petrolisthes cinctipes</name>
    <name type="common">Flat porcelain crab</name>
    <dbReference type="NCBI Taxonomy" id="88211"/>
    <lineage>
        <taxon>Eukaryota</taxon>
        <taxon>Metazoa</taxon>
        <taxon>Ecdysozoa</taxon>
        <taxon>Arthropoda</taxon>
        <taxon>Crustacea</taxon>
        <taxon>Multicrustacea</taxon>
        <taxon>Malacostraca</taxon>
        <taxon>Eumalacostraca</taxon>
        <taxon>Eucarida</taxon>
        <taxon>Decapoda</taxon>
        <taxon>Pleocyemata</taxon>
        <taxon>Anomura</taxon>
        <taxon>Galatheoidea</taxon>
        <taxon>Porcellanidae</taxon>
        <taxon>Petrolisthes</taxon>
    </lineage>
</organism>
<feature type="compositionally biased region" description="Low complexity" evidence="1">
    <location>
        <begin position="830"/>
        <end position="847"/>
    </location>
</feature>
<dbReference type="InterPro" id="IPR029071">
    <property type="entry name" value="Ubiquitin-like_domsf"/>
</dbReference>
<dbReference type="Proteomes" id="UP001286313">
    <property type="component" value="Unassembled WGS sequence"/>
</dbReference>
<dbReference type="InterPro" id="IPR048945">
    <property type="entry name" value="RASSF8/10_RA"/>
</dbReference>
<feature type="compositionally biased region" description="Pro residues" evidence="1">
    <location>
        <begin position="489"/>
        <end position="501"/>
    </location>
</feature>
<dbReference type="InterPro" id="IPR048944">
    <property type="entry name" value="RASSF8_RA"/>
</dbReference>
<feature type="region of interest" description="Disordered" evidence="1">
    <location>
        <begin position="143"/>
        <end position="191"/>
    </location>
</feature>
<dbReference type="EMBL" id="JAWQEG010001170">
    <property type="protein sequence ID" value="KAK3881841.1"/>
    <property type="molecule type" value="Genomic_DNA"/>
</dbReference>
<dbReference type="InterPro" id="IPR000159">
    <property type="entry name" value="RA_dom"/>
</dbReference>
<dbReference type="GO" id="GO:0007165">
    <property type="term" value="P:signal transduction"/>
    <property type="evidence" value="ECO:0007669"/>
    <property type="project" value="InterPro"/>
</dbReference>
<dbReference type="AlphaFoldDB" id="A0AAE1KQ12"/>
<feature type="compositionally biased region" description="Low complexity" evidence="1">
    <location>
        <begin position="462"/>
        <end position="488"/>
    </location>
</feature>
<feature type="region of interest" description="Disordered" evidence="1">
    <location>
        <begin position="830"/>
        <end position="856"/>
    </location>
</feature>
<dbReference type="PANTHER" id="PTHR15286:SF6">
    <property type="entry name" value="GH01133P"/>
    <property type="match status" value="1"/>
</dbReference>
<dbReference type="Gene3D" id="3.10.20.90">
    <property type="entry name" value="Phosphatidylinositol 3-kinase Catalytic Subunit, Chain A, domain 1"/>
    <property type="match status" value="1"/>
</dbReference>
<dbReference type="InterPro" id="IPR033593">
    <property type="entry name" value="N-RASSF"/>
</dbReference>
<feature type="region of interest" description="Disordered" evidence="1">
    <location>
        <begin position="209"/>
        <end position="515"/>
    </location>
</feature>
<evidence type="ECO:0000259" key="2">
    <source>
        <dbReference type="PROSITE" id="PS50200"/>
    </source>
</evidence>
<name>A0AAE1KQ12_PETCI</name>
<feature type="compositionally biased region" description="Basic and acidic residues" evidence="1">
    <location>
        <begin position="334"/>
        <end position="346"/>
    </location>
</feature>
<evidence type="ECO:0000313" key="3">
    <source>
        <dbReference type="EMBL" id="KAK3881841.1"/>
    </source>
</evidence>
<evidence type="ECO:0000313" key="4">
    <source>
        <dbReference type="Proteomes" id="UP001286313"/>
    </source>
</evidence>